<dbReference type="InterPro" id="IPR002110">
    <property type="entry name" value="Ankyrin_rpt"/>
</dbReference>
<dbReference type="Gene3D" id="1.25.40.20">
    <property type="entry name" value="Ankyrin repeat-containing domain"/>
    <property type="match status" value="1"/>
</dbReference>
<organism evidence="1">
    <name type="scientific">Amphimedon queenslandica</name>
    <name type="common">Sponge</name>
    <dbReference type="NCBI Taxonomy" id="400682"/>
    <lineage>
        <taxon>Eukaryota</taxon>
        <taxon>Metazoa</taxon>
        <taxon>Porifera</taxon>
        <taxon>Demospongiae</taxon>
        <taxon>Heteroscleromorpha</taxon>
        <taxon>Haplosclerida</taxon>
        <taxon>Niphatidae</taxon>
        <taxon>Amphimedon</taxon>
    </lineage>
</organism>
<dbReference type="InterPro" id="IPR036770">
    <property type="entry name" value="Ankyrin_rpt-contain_sf"/>
</dbReference>
<dbReference type="AlphaFoldDB" id="A0A1X7T9B8"/>
<dbReference type="InParanoid" id="A0A1X7T9B8"/>
<protein>
    <submittedName>
        <fullName evidence="1">Uncharacterized protein</fullName>
    </submittedName>
</protein>
<sequence>MEGKGLRNKCRSAFIGIGDHKEAVRLLLLLDPDVLHRDERYMLHYSISNGWLDVTKDLVTKYHFNPHTYYYKDESCLYTAAKSNHVDIVEYLIKECGCDPMMTTKVIGLYG</sequence>
<evidence type="ECO:0000313" key="1">
    <source>
        <dbReference type="EnsemblMetazoa" id="Aqu2.1.11111_001"/>
    </source>
</evidence>
<accession>A0A1X7T9B8</accession>
<dbReference type="EnsemblMetazoa" id="Aqu2.1.11111_001">
    <property type="protein sequence ID" value="Aqu2.1.11111_001"/>
    <property type="gene ID" value="Aqu2.1.11111"/>
</dbReference>
<reference evidence="1" key="1">
    <citation type="submission" date="2017-05" db="UniProtKB">
        <authorList>
            <consortium name="EnsemblMetazoa"/>
        </authorList>
    </citation>
    <scope>IDENTIFICATION</scope>
</reference>
<dbReference type="Pfam" id="PF12796">
    <property type="entry name" value="Ank_2"/>
    <property type="match status" value="1"/>
</dbReference>
<dbReference type="SUPFAM" id="SSF48403">
    <property type="entry name" value="Ankyrin repeat"/>
    <property type="match status" value="1"/>
</dbReference>
<proteinExistence type="predicted"/>
<name>A0A1X7T9B8_AMPQE</name>